<protein>
    <submittedName>
        <fullName evidence="2">Uncharacterized protein</fullName>
    </submittedName>
</protein>
<reference evidence="2 3" key="1">
    <citation type="submission" date="2017-08" db="EMBL/GenBank/DDBJ databases">
        <title>Infants hospitalized years apart are colonized by the same room-sourced microbial strains.</title>
        <authorList>
            <person name="Brooks B."/>
            <person name="Olm M.R."/>
            <person name="Firek B.A."/>
            <person name="Baker R."/>
            <person name="Thomas B.C."/>
            <person name="Morowitz M.J."/>
            <person name="Banfield J.F."/>
        </authorList>
    </citation>
    <scope>NUCLEOTIDE SEQUENCE [LARGE SCALE GENOMIC DNA]</scope>
    <source>
        <strain evidence="2">S2_005_003_R2_42</strain>
    </source>
</reference>
<dbReference type="SUPFAM" id="SSF63825">
    <property type="entry name" value="YWTD domain"/>
    <property type="match status" value="1"/>
</dbReference>
<dbReference type="InterPro" id="IPR015943">
    <property type="entry name" value="WD40/YVTN_repeat-like_dom_sf"/>
</dbReference>
<comment type="caution">
    <text evidence="2">The sequence shown here is derived from an EMBL/GenBank/DDBJ whole genome shotgun (WGS) entry which is preliminary data.</text>
</comment>
<dbReference type="AlphaFoldDB" id="A0A2W5KRZ3"/>
<proteinExistence type="predicted"/>
<evidence type="ECO:0000256" key="1">
    <source>
        <dbReference type="SAM" id="SignalP"/>
    </source>
</evidence>
<dbReference type="Proteomes" id="UP000249046">
    <property type="component" value="Unassembled WGS sequence"/>
</dbReference>
<sequence length="770" mass="80549">MLRSAVPLVSSFALLWAAAAGAQPAASPQPFPVPTPAGAAGGDCDADGLCLSVTVAPADPADPDACGTQTGIVAEVGDQLAWCYTLTNHSDRTLLWHTLRDDANGTLFSQRQQPVEPGASLRYVRLRTATEAFAGTVTATWSASAERPGYHHDDTEPFAYVDAADGTPAEMTGGFAGTRSAPVTLPFELTFFGNSSDQLCVGKNGAVEFGTLSCVLPMVYGMPSNYAAAVIAPAWTDLSDTDGEVRYKTIGAPGQRRFVIEWRDMVLGWPAMPGYTFELVIEEETGDLVYQYASTGSGLGDSGDAGSRSVVGVQPDRLSALVYSSFQPRLGPGKAIRWSPLLPDALSAVGSVEADIGAAELTLPIPELNGHAATGVSISQPLVLINSGTRALHWSADRYPATTRPSAPVAVSSGGAIRHATPRRPLASAAGRPQPSPGGAGLLGEVAVPAFGVEFAPNVLRDYTAFDLRAPATATTVLSDMLDTHGLSISGGDFVGEDFDRQWLIDWRSNRLHTIDTASGALQTIGQAFPQGAVAGEGWMGMAWDPAEDVLYAASVSAACGWSGLYRIDRDTAAASFVGPVVTGRNVCLVDIAIDQNGQMYGLDISEDALVRIDKHTGIGELVGSLGVDAEYEQGLTFDRAAGTLYWTAFVGEQGAVATIDPLSGVPSFLGPTRDAHQVTSLAIARRGGDCAQPADVPWLLLDVEAGVVEPGAAPAFVQVGFDATALAAGRYEAQICVFSNDPAYRHRPAVIPVSFLVELADQVFADGFD</sequence>
<feature type="chain" id="PRO_5016082037" evidence="1">
    <location>
        <begin position="23"/>
        <end position="770"/>
    </location>
</feature>
<keyword evidence="1" id="KW-0732">Signal</keyword>
<accession>A0A2W5KRZ3</accession>
<name>A0A2W5KRZ3_9GAMM</name>
<evidence type="ECO:0000313" key="3">
    <source>
        <dbReference type="Proteomes" id="UP000249046"/>
    </source>
</evidence>
<gene>
    <name evidence="2" type="ORF">DI564_00920</name>
</gene>
<organism evidence="2 3">
    <name type="scientific">Rhodanobacter denitrificans</name>
    <dbReference type="NCBI Taxonomy" id="666685"/>
    <lineage>
        <taxon>Bacteria</taxon>
        <taxon>Pseudomonadati</taxon>
        <taxon>Pseudomonadota</taxon>
        <taxon>Gammaproteobacteria</taxon>
        <taxon>Lysobacterales</taxon>
        <taxon>Rhodanobacteraceae</taxon>
        <taxon>Rhodanobacter</taxon>
    </lineage>
</organism>
<evidence type="ECO:0000313" key="2">
    <source>
        <dbReference type="EMBL" id="PZQ19836.1"/>
    </source>
</evidence>
<dbReference type="Gene3D" id="2.130.10.10">
    <property type="entry name" value="YVTN repeat-like/Quinoprotein amine dehydrogenase"/>
    <property type="match status" value="1"/>
</dbReference>
<dbReference type="EMBL" id="QFPO01000001">
    <property type="protein sequence ID" value="PZQ19836.1"/>
    <property type="molecule type" value="Genomic_DNA"/>
</dbReference>
<feature type="signal peptide" evidence="1">
    <location>
        <begin position="1"/>
        <end position="22"/>
    </location>
</feature>